<dbReference type="EMBL" id="DQ526024">
    <property type="protein sequence ID" value="ABF59678.1"/>
    <property type="molecule type" value="Genomic_DNA"/>
</dbReference>
<evidence type="ECO:0000256" key="1">
    <source>
        <dbReference type="SAM" id="MobiDB-lite"/>
    </source>
</evidence>
<name>Q1G0V6_KLEPN</name>
<reference evidence="2" key="1">
    <citation type="journal article" date="2006" name="Infect. Immun.">
        <title>Signature-tagged mutagenesis of Klebsiella pneumoniae to identify genes that influence biofilm formation on extracellular matrix material.</title>
        <authorList>
            <person name="Boddicker J.D."/>
            <person name="Anderson R.A."/>
            <person name="Jagnow J."/>
            <person name="Clegg S."/>
        </authorList>
    </citation>
    <scope>NUCLEOTIDE SEQUENCE</scope>
</reference>
<organism evidence="2">
    <name type="scientific">Klebsiella pneumoniae</name>
    <dbReference type="NCBI Taxonomy" id="573"/>
    <lineage>
        <taxon>Bacteria</taxon>
        <taxon>Pseudomonadati</taxon>
        <taxon>Pseudomonadota</taxon>
        <taxon>Gammaproteobacteria</taxon>
        <taxon>Enterobacterales</taxon>
        <taxon>Enterobacteriaceae</taxon>
        <taxon>Klebsiella/Raoultella group</taxon>
        <taxon>Klebsiella</taxon>
        <taxon>Klebsiella pneumoniae complex</taxon>
    </lineage>
</organism>
<dbReference type="AlphaFoldDB" id="Q1G0V6"/>
<proteinExistence type="predicted"/>
<feature type="region of interest" description="Disordered" evidence="1">
    <location>
        <begin position="70"/>
        <end position="90"/>
    </location>
</feature>
<accession>Q1G0V6</accession>
<sequence length="90" mass="9967">MRWTSEQAQRRGAVAHQQVFGLLIGIQRHLVRFPPDAGLFIAAERRMRRVDMIAVGPHATGFNAATHAIGEVGIPRPHPGAETKLGSHWR</sequence>
<evidence type="ECO:0000313" key="2">
    <source>
        <dbReference type="EMBL" id="ABF59678.1"/>
    </source>
</evidence>
<protein>
    <submittedName>
        <fullName evidence="2">Uncharacterized protein</fullName>
    </submittedName>
</protein>